<dbReference type="Proteomes" id="UP000298416">
    <property type="component" value="Unassembled WGS sequence"/>
</dbReference>
<dbReference type="EMBL" id="PNBA02000003">
    <property type="protein sequence ID" value="KAG6428762.1"/>
    <property type="molecule type" value="Genomic_DNA"/>
</dbReference>
<evidence type="ECO:0000313" key="2">
    <source>
        <dbReference type="Proteomes" id="UP000298416"/>
    </source>
</evidence>
<protein>
    <recommendedName>
        <fullName evidence="3">Fiber protein Fb15</fullName>
    </recommendedName>
</protein>
<gene>
    <name evidence="1" type="ORF">SASPL_106799</name>
</gene>
<dbReference type="PANTHER" id="PTHR36059:SF2">
    <property type="entry name" value="OS02G0175800 PROTEIN"/>
    <property type="match status" value="1"/>
</dbReference>
<accession>A0A8X9A3U9</accession>
<dbReference type="AlphaFoldDB" id="A0A8X9A3U9"/>
<evidence type="ECO:0000313" key="1">
    <source>
        <dbReference type="EMBL" id="KAG6428762.1"/>
    </source>
</evidence>
<sequence length="87" mass="10171">MALRAFYSEMKGLKVKEVPAHLKPYFSVRYMKQSFNRAVDNYIDKYIETNSIQPLYHVCFGGMALSYLVALPEERRHLEHQKAAGHH</sequence>
<dbReference type="PANTHER" id="PTHR36059">
    <property type="entry name" value="OS02G0175800 PROTEIN"/>
    <property type="match status" value="1"/>
</dbReference>
<reference evidence="1" key="1">
    <citation type="submission" date="2018-01" db="EMBL/GenBank/DDBJ databases">
        <authorList>
            <person name="Mao J.F."/>
        </authorList>
    </citation>
    <scope>NUCLEOTIDE SEQUENCE</scope>
    <source>
        <strain evidence="1">Huo1</strain>
        <tissue evidence="1">Leaf</tissue>
    </source>
</reference>
<comment type="caution">
    <text evidence="1">The sequence shown here is derived from an EMBL/GenBank/DDBJ whole genome shotgun (WGS) entry which is preliminary data.</text>
</comment>
<keyword evidence="2" id="KW-1185">Reference proteome</keyword>
<organism evidence="1">
    <name type="scientific">Salvia splendens</name>
    <name type="common">Scarlet sage</name>
    <dbReference type="NCBI Taxonomy" id="180675"/>
    <lineage>
        <taxon>Eukaryota</taxon>
        <taxon>Viridiplantae</taxon>
        <taxon>Streptophyta</taxon>
        <taxon>Embryophyta</taxon>
        <taxon>Tracheophyta</taxon>
        <taxon>Spermatophyta</taxon>
        <taxon>Magnoliopsida</taxon>
        <taxon>eudicotyledons</taxon>
        <taxon>Gunneridae</taxon>
        <taxon>Pentapetalae</taxon>
        <taxon>asterids</taxon>
        <taxon>lamiids</taxon>
        <taxon>Lamiales</taxon>
        <taxon>Lamiaceae</taxon>
        <taxon>Nepetoideae</taxon>
        <taxon>Mentheae</taxon>
        <taxon>Salviinae</taxon>
        <taxon>Salvia</taxon>
        <taxon>Salvia subgen. Calosphace</taxon>
        <taxon>core Calosphace</taxon>
    </lineage>
</organism>
<name>A0A8X9A3U9_SALSN</name>
<proteinExistence type="predicted"/>
<evidence type="ECO:0008006" key="3">
    <source>
        <dbReference type="Google" id="ProtNLM"/>
    </source>
</evidence>
<reference evidence="1" key="2">
    <citation type="submission" date="2020-08" db="EMBL/GenBank/DDBJ databases">
        <title>Plant Genome Project.</title>
        <authorList>
            <person name="Zhang R.-G."/>
        </authorList>
    </citation>
    <scope>NUCLEOTIDE SEQUENCE</scope>
    <source>
        <strain evidence="1">Huo1</strain>
        <tissue evidence="1">Leaf</tissue>
    </source>
</reference>